<dbReference type="InterPro" id="IPR006501">
    <property type="entry name" value="Pectinesterase_inhib_dom"/>
</dbReference>
<dbReference type="GO" id="GO:0004857">
    <property type="term" value="F:enzyme inhibitor activity"/>
    <property type="evidence" value="ECO:0007669"/>
    <property type="project" value="InterPro"/>
</dbReference>
<keyword evidence="11" id="KW-1185">Reference proteome</keyword>
<dbReference type="GO" id="GO:0030599">
    <property type="term" value="F:pectinesterase activity"/>
    <property type="evidence" value="ECO:0007669"/>
    <property type="project" value="UniProtKB-UniRule"/>
</dbReference>
<feature type="domain" description="Pectinesterase inhibitor" evidence="10">
    <location>
        <begin position="24"/>
        <end position="173"/>
    </location>
</feature>
<dbReference type="EC" id="3.1.1.11" evidence="9"/>
<keyword evidence="5" id="KW-0964">Secreted</keyword>
<dbReference type="CDD" id="cd15798">
    <property type="entry name" value="PMEI-like_3"/>
    <property type="match status" value="1"/>
</dbReference>
<name>A0A8B8JVF1_ABRPR</name>
<keyword evidence="7 9" id="KW-0063">Aspartyl esterase</keyword>
<dbReference type="PROSITE" id="PS00503">
    <property type="entry name" value="PECTINESTERASE_2"/>
    <property type="match status" value="1"/>
</dbReference>
<evidence type="ECO:0000313" key="11">
    <source>
        <dbReference type="Proteomes" id="UP000694853"/>
    </source>
</evidence>
<dbReference type="OrthoDB" id="2019149at2759"/>
<evidence type="ECO:0000256" key="5">
    <source>
        <dbReference type="ARBA" id="ARBA00022512"/>
    </source>
</evidence>
<dbReference type="InterPro" id="IPR035513">
    <property type="entry name" value="Invertase/methylesterase_inhib"/>
</dbReference>
<feature type="active site" evidence="8">
    <location>
        <position position="357"/>
    </location>
</feature>
<dbReference type="InterPro" id="IPR033131">
    <property type="entry name" value="Pectinesterase_Asp_AS"/>
</dbReference>
<accession>A0A8B8JVF1</accession>
<reference evidence="11" key="1">
    <citation type="journal article" date="2019" name="Toxins">
        <title>Detection of Abrin-Like and Prepropulchellin-Like Toxin Genes and Transcripts Using Whole Genome Sequencing and Full-Length Transcript Sequencing of Abrus precatorius.</title>
        <authorList>
            <person name="Hovde B.T."/>
            <person name="Daligault H.E."/>
            <person name="Hanschen E.R."/>
            <person name="Kunde Y.A."/>
            <person name="Johnson M.B."/>
            <person name="Starkenburg S.R."/>
            <person name="Johnson S.L."/>
        </authorList>
    </citation>
    <scope>NUCLEOTIDE SEQUENCE [LARGE SCALE GENOMIC DNA]</scope>
</reference>
<dbReference type="NCBIfam" id="TIGR01614">
    <property type="entry name" value="PME_inhib"/>
    <property type="match status" value="1"/>
</dbReference>
<sequence length="518" mass="56953">MASLLLLLSLLIVPFLYFPFVSCYSSNDIKLSCSQTPNPQPCEYFLINNLAHMHKQIKQKADFTNLSLQLAQERAMMSHANALSLGPKCRNPREKAAWVDCLQMYEHTIHRLNKTLDPNTRCSQTDSQTWLSAALTNLEACKTGFYELGVQDYVLPLMMSNNVTMLLSNVLALNKVEYQEPKTYKDGFPTWVKPGDRKLLQTSSPSSQANAVVAKDGSGHFTTINAAINAAPKSNSGRYVIYVKAGEYNEQVEIKSNNIMLMGDGIGKTIITGSSSVGGGSTTFRSATVAIDGDGFIGRDITFRNSAGASNHQAVALRSGSDLSVFYRCGFEGYQDTLYVYTERQFYRECDIYGTVDFIFGNAAVVFQNCNLFARNPPNKINTITAQGRTDPNQNTGISIHNSKVTAASDLQTAQSSVKTYLGRPWQQYSRTVFIETYLDSLIDPSGWLEWSGNFALSTLYYGEYMNTGPGSSTADRVNWGGYHVITSASEASKFTVANFIGGSSWLPATGVPFTPGL</sequence>
<evidence type="ECO:0000256" key="9">
    <source>
        <dbReference type="RuleBase" id="RU000589"/>
    </source>
</evidence>
<dbReference type="Gene3D" id="1.20.140.40">
    <property type="entry name" value="Invertase/pectin methylesterase inhibitor family protein"/>
    <property type="match status" value="1"/>
</dbReference>
<feature type="signal peptide" evidence="9">
    <location>
        <begin position="1"/>
        <end position="23"/>
    </location>
</feature>
<evidence type="ECO:0000256" key="1">
    <source>
        <dbReference type="ARBA" id="ARBA00004191"/>
    </source>
</evidence>
<evidence type="ECO:0000313" key="12">
    <source>
        <dbReference type="RefSeq" id="XP_027335386.1"/>
    </source>
</evidence>
<dbReference type="KEGG" id="aprc:113849583"/>
<keyword evidence="6 9" id="KW-0378">Hydrolase</keyword>
<dbReference type="GO" id="GO:0042545">
    <property type="term" value="P:cell wall modification"/>
    <property type="evidence" value="ECO:0007669"/>
    <property type="project" value="UniProtKB-UniRule"/>
</dbReference>
<dbReference type="Proteomes" id="UP000694853">
    <property type="component" value="Unplaced"/>
</dbReference>
<dbReference type="UniPathway" id="UPA00545">
    <property type="reaction ID" value="UER00823"/>
</dbReference>
<evidence type="ECO:0000256" key="3">
    <source>
        <dbReference type="ARBA" id="ARBA00006027"/>
    </source>
</evidence>
<dbReference type="SUPFAM" id="SSF101148">
    <property type="entry name" value="Plant invertase/pectin methylesterase inhibitor"/>
    <property type="match status" value="1"/>
</dbReference>
<dbReference type="RefSeq" id="XP_027335386.1">
    <property type="nucleotide sequence ID" value="XM_027479585.1"/>
</dbReference>
<gene>
    <name evidence="12" type="primary">LOC113849583</name>
</gene>
<dbReference type="InterPro" id="IPR011050">
    <property type="entry name" value="Pectin_lyase_fold/virulence"/>
</dbReference>
<evidence type="ECO:0000256" key="6">
    <source>
        <dbReference type="ARBA" id="ARBA00022801"/>
    </source>
</evidence>
<dbReference type="FunFam" id="2.160.20.10:FF:000001">
    <property type="entry name" value="Pectinesterase"/>
    <property type="match status" value="1"/>
</dbReference>
<comment type="similarity">
    <text evidence="4">In the C-terminal section; belongs to the pectinesterase family.</text>
</comment>
<comment type="pathway">
    <text evidence="2 9">Glycan metabolism; pectin degradation; 2-dehydro-3-deoxy-D-gluconate from pectin: step 1/5.</text>
</comment>
<evidence type="ECO:0000259" key="10">
    <source>
        <dbReference type="SMART" id="SM00856"/>
    </source>
</evidence>
<keyword evidence="5" id="KW-0134">Cell wall</keyword>
<feature type="chain" id="PRO_5034262593" description="Pectinesterase" evidence="9">
    <location>
        <begin position="24"/>
        <end position="518"/>
    </location>
</feature>
<comment type="catalytic activity">
    <reaction evidence="9">
        <text>[(1-&gt;4)-alpha-D-galacturonosyl methyl ester](n) + n H2O = [(1-&gt;4)-alpha-D-galacturonosyl](n) + n methanol + n H(+)</text>
        <dbReference type="Rhea" id="RHEA:22380"/>
        <dbReference type="Rhea" id="RHEA-COMP:14570"/>
        <dbReference type="Rhea" id="RHEA-COMP:14573"/>
        <dbReference type="ChEBI" id="CHEBI:15377"/>
        <dbReference type="ChEBI" id="CHEBI:15378"/>
        <dbReference type="ChEBI" id="CHEBI:17790"/>
        <dbReference type="ChEBI" id="CHEBI:140522"/>
        <dbReference type="ChEBI" id="CHEBI:140523"/>
        <dbReference type="EC" id="3.1.1.11"/>
    </reaction>
</comment>
<evidence type="ECO:0000256" key="7">
    <source>
        <dbReference type="ARBA" id="ARBA00023085"/>
    </source>
</evidence>
<keyword evidence="9" id="KW-0732">Signal</keyword>
<comment type="similarity">
    <text evidence="3">In the N-terminal section; belongs to the PMEI family.</text>
</comment>
<dbReference type="GO" id="GO:0045490">
    <property type="term" value="P:pectin catabolic process"/>
    <property type="evidence" value="ECO:0007669"/>
    <property type="project" value="UniProtKB-UniRule"/>
</dbReference>
<dbReference type="InterPro" id="IPR012334">
    <property type="entry name" value="Pectin_lyas_fold"/>
</dbReference>
<dbReference type="AlphaFoldDB" id="A0A8B8JVF1"/>
<dbReference type="Gene3D" id="2.160.20.10">
    <property type="entry name" value="Single-stranded right-handed beta-helix, Pectin lyase-like"/>
    <property type="match status" value="1"/>
</dbReference>
<dbReference type="SMART" id="SM00856">
    <property type="entry name" value="PMEI"/>
    <property type="match status" value="1"/>
</dbReference>
<dbReference type="PANTHER" id="PTHR31707">
    <property type="entry name" value="PECTINESTERASE"/>
    <property type="match status" value="1"/>
</dbReference>
<evidence type="ECO:0000256" key="4">
    <source>
        <dbReference type="ARBA" id="ARBA00007786"/>
    </source>
</evidence>
<protein>
    <recommendedName>
        <fullName evidence="9">Pectinesterase</fullName>
        <ecNumber evidence="9">3.1.1.11</ecNumber>
    </recommendedName>
</protein>
<dbReference type="SUPFAM" id="SSF51126">
    <property type="entry name" value="Pectin lyase-like"/>
    <property type="match status" value="1"/>
</dbReference>
<organism evidence="11 12">
    <name type="scientific">Abrus precatorius</name>
    <name type="common">Indian licorice</name>
    <name type="synonym">Glycine abrus</name>
    <dbReference type="NCBI Taxonomy" id="3816"/>
    <lineage>
        <taxon>Eukaryota</taxon>
        <taxon>Viridiplantae</taxon>
        <taxon>Streptophyta</taxon>
        <taxon>Embryophyta</taxon>
        <taxon>Tracheophyta</taxon>
        <taxon>Spermatophyta</taxon>
        <taxon>Magnoliopsida</taxon>
        <taxon>eudicotyledons</taxon>
        <taxon>Gunneridae</taxon>
        <taxon>Pentapetalae</taxon>
        <taxon>rosids</taxon>
        <taxon>fabids</taxon>
        <taxon>Fabales</taxon>
        <taxon>Fabaceae</taxon>
        <taxon>Papilionoideae</taxon>
        <taxon>50 kb inversion clade</taxon>
        <taxon>NPAAA clade</taxon>
        <taxon>indigoferoid/millettioid clade</taxon>
        <taxon>Abreae</taxon>
        <taxon>Abrus</taxon>
    </lineage>
</organism>
<evidence type="ECO:0000256" key="8">
    <source>
        <dbReference type="PROSITE-ProRule" id="PRU10040"/>
    </source>
</evidence>
<reference evidence="12" key="2">
    <citation type="submission" date="2025-08" db="UniProtKB">
        <authorList>
            <consortium name="RefSeq"/>
        </authorList>
    </citation>
    <scope>IDENTIFICATION</scope>
    <source>
        <tissue evidence="12">Young leaves</tissue>
    </source>
</reference>
<dbReference type="Pfam" id="PF01095">
    <property type="entry name" value="Pectinesterase"/>
    <property type="match status" value="1"/>
</dbReference>
<comment type="subcellular location">
    <subcellularLocation>
        <location evidence="1">Secreted</location>
        <location evidence="1">Cell wall</location>
    </subcellularLocation>
</comment>
<dbReference type="GeneID" id="113849583"/>
<evidence type="ECO:0000256" key="2">
    <source>
        <dbReference type="ARBA" id="ARBA00005184"/>
    </source>
</evidence>
<dbReference type="InterPro" id="IPR000070">
    <property type="entry name" value="Pectinesterase_cat"/>
</dbReference>
<dbReference type="Pfam" id="PF04043">
    <property type="entry name" value="PMEI"/>
    <property type="match status" value="1"/>
</dbReference>
<proteinExistence type="inferred from homology"/>